<dbReference type="AlphaFoldDB" id="A0A7S8D8D8"/>
<feature type="signal peptide" evidence="7">
    <location>
        <begin position="1"/>
        <end position="20"/>
    </location>
</feature>
<keyword evidence="7" id="KW-0732">Signal</keyword>
<evidence type="ECO:0000256" key="3">
    <source>
        <dbReference type="ARBA" id="ARBA00022737"/>
    </source>
</evidence>
<evidence type="ECO:0000313" key="12">
    <source>
        <dbReference type="Proteomes" id="UP000663297"/>
    </source>
</evidence>
<dbReference type="GO" id="GO:0005507">
    <property type="term" value="F:copper ion binding"/>
    <property type="evidence" value="ECO:0007669"/>
    <property type="project" value="InterPro"/>
</dbReference>
<keyword evidence="4" id="KW-0560">Oxidoreductase</keyword>
<keyword evidence="5" id="KW-0186">Copper</keyword>
<dbReference type="PANTHER" id="PTHR11709">
    <property type="entry name" value="MULTI-COPPER OXIDASE"/>
    <property type="match status" value="1"/>
</dbReference>
<dbReference type="Pfam" id="PF00394">
    <property type="entry name" value="Cu-oxidase"/>
    <property type="match status" value="1"/>
</dbReference>
<evidence type="ECO:0000256" key="7">
    <source>
        <dbReference type="SAM" id="SignalP"/>
    </source>
</evidence>
<sequence length="572" mass="63952">MHSIALYSLLCLALASCSNALPGPVARIQRNGPCSGNTPSTRNQWCGYDIHSDYYFVTPDTGVTREYWLEISEIVFTPDGILRFAQAINGTVPGPTIFADWGDNIVVHLTSNLKTSTNGSSFHFHGTHQNYTNPQDGVVAITQCPTAPGYSITYRWRATQYGTSWYHSHFGLQTYDGVYGGLIIRGPASANYDEDVGTIMLSDWSHRTANEILSEVQRKGPYPMDNVLINGTNTYNKKGKKNQTGERFRLDFEEGKTYRLRLVNTGIDTLYKFSIDHHTLKVIAVDFVSIEPYETDHVNIAIGERMDILVTANQASKASSFWLRTLPQLDCTKNANPQNALGIVSYSSNSSTPTTKGRKYVDHCEDEPYESIVPIVPHTVGPPDMEVVENANRSWNSDGIIKWSLNSTTMIAEWDHPSLLKLGHNVSFTESNAVIHVPKKDAWVYLAIETELDISHPIHLHGFDYHILAQGVGPYGSNVTLKTDNPPRRDTALLPAKGHLVIAFLTNNPGVWLMHCHIGWHAAEGFSMQFVVREDEIPGLVSDQEYEDMEKGCKAWHDFSHKMEMEQDDSGI</sequence>
<organism evidence="11 12">
    <name type="scientific">Fusarium culmorum</name>
    <dbReference type="NCBI Taxonomy" id="5516"/>
    <lineage>
        <taxon>Eukaryota</taxon>
        <taxon>Fungi</taxon>
        <taxon>Dikarya</taxon>
        <taxon>Ascomycota</taxon>
        <taxon>Pezizomycotina</taxon>
        <taxon>Sordariomycetes</taxon>
        <taxon>Hypocreomycetidae</taxon>
        <taxon>Hypocreales</taxon>
        <taxon>Nectriaceae</taxon>
        <taxon>Fusarium</taxon>
    </lineage>
</organism>
<dbReference type="CDD" id="cd13901">
    <property type="entry name" value="CuRO_3_MaLCC_like"/>
    <property type="match status" value="1"/>
</dbReference>
<dbReference type="InterPro" id="IPR008972">
    <property type="entry name" value="Cupredoxin"/>
</dbReference>
<feature type="domain" description="Plastocyanin-like" evidence="8">
    <location>
        <begin position="197"/>
        <end position="348"/>
    </location>
</feature>
<dbReference type="InterPro" id="IPR045087">
    <property type="entry name" value="Cu-oxidase_fam"/>
</dbReference>
<keyword evidence="6" id="KW-0325">Glycoprotein</keyword>
<dbReference type="InterPro" id="IPR011707">
    <property type="entry name" value="Cu-oxidase-like_N"/>
</dbReference>
<evidence type="ECO:0000256" key="4">
    <source>
        <dbReference type="ARBA" id="ARBA00023002"/>
    </source>
</evidence>
<evidence type="ECO:0000256" key="2">
    <source>
        <dbReference type="ARBA" id="ARBA00022723"/>
    </source>
</evidence>
<evidence type="ECO:0000256" key="5">
    <source>
        <dbReference type="ARBA" id="ARBA00023008"/>
    </source>
</evidence>
<dbReference type="Proteomes" id="UP000663297">
    <property type="component" value="Chromosome 3"/>
</dbReference>
<dbReference type="Gene3D" id="2.60.40.420">
    <property type="entry name" value="Cupredoxins - blue copper proteins"/>
    <property type="match status" value="3"/>
</dbReference>
<protein>
    <recommendedName>
        <fullName evidence="13">Laccase-2</fullName>
    </recommendedName>
</protein>
<keyword evidence="2" id="KW-0479">Metal-binding</keyword>
<name>A0A7S8D8D8_FUSCU</name>
<dbReference type="CDD" id="cd13880">
    <property type="entry name" value="CuRO_2_MaLCC_like"/>
    <property type="match status" value="1"/>
</dbReference>
<comment type="similarity">
    <text evidence="1">Belongs to the multicopper oxidase family.</text>
</comment>
<evidence type="ECO:0000259" key="10">
    <source>
        <dbReference type="Pfam" id="PF07732"/>
    </source>
</evidence>
<dbReference type="FunFam" id="2.60.40.420:FF:000021">
    <property type="entry name" value="Extracellular dihydrogeodin oxidase/laccase"/>
    <property type="match status" value="1"/>
</dbReference>
<dbReference type="FunFam" id="2.60.40.420:FF:000038">
    <property type="entry name" value="Extracellular dihydrogeodin oxidase/laccase"/>
    <property type="match status" value="1"/>
</dbReference>
<keyword evidence="3" id="KW-0677">Repeat</keyword>
<evidence type="ECO:0000256" key="6">
    <source>
        <dbReference type="ARBA" id="ARBA00023180"/>
    </source>
</evidence>
<feature type="domain" description="Plastocyanin-like" evidence="9">
    <location>
        <begin position="418"/>
        <end position="535"/>
    </location>
</feature>
<reference evidence="11" key="1">
    <citation type="submission" date="2020-11" db="EMBL/GenBank/DDBJ databases">
        <title>The chromosome-scale genome resource for two endophytic Fusarium species: F. culmorum and F. pseudograminearum.</title>
        <authorList>
            <person name="Yuan Z."/>
        </authorList>
    </citation>
    <scope>NUCLEOTIDE SEQUENCE</scope>
    <source>
        <strain evidence="11">Class2-1B</strain>
    </source>
</reference>
<dbReference type="InterPro" id="IPR011706">
    <property type="entry name" value="Cu-oxidase_C"/>
</dbReference>
<accession>A0A7S8D8D8</accession>
<dbReference type="Pfam" id="PF07731">
    <property type="entry name" value="Cu-oxidase_2"/>
    <property type="match status" value="1"/>
</dbReference>
<dbReference type="GO" id="GO:0016491">
    <property type="term" value="F:oxidoreductase activity"/>
    <property type="evidence" value="ECO:0007669"/>
    <property type="project" value="UniProtKB-KW"/>
</dbReference>
<gene>
    <name evidence="11" type="ORF">HYE67_006115</name>
</gene>
<evidence type="ECO:0000259" key="9">
    <source>
        <dbReference type="Pfam" id="PF07731"/>
    </source>
</evidence>
<dbReference type="EMBL" id="CP064749">
    <property type="protein sequence ID" value="QPC63884.1"/>
    <property type="molecule type" value="Genomic_DNA"/>
</dbReference>
<dbReference type="InterPro" id="IPR001117">
    <property type="entry name" value="Cu-oxidase_2nd"/>
</dbReference>
<feature type="chain" id="PRO_5030917943" description="Laccase-2" evidence="7">
    <location>
        <begin position="21"/>
        <end position="572"/>
    </location>
</feature>
<evidence type="ECO:0000313" key="11">
    <source>
        <dbReference type="EMBL" id="QPC63884.1"/>
    </source>
</evidence>
<evidence type="ECO:0000256" key="1">
    <source>
        <dbReference type="ARBA" id="ARBA00010609"/>
    </source>
</evidence>
<dbReference type="SUPFAM" id="SSF49503">
    <property type="entry name" value="Cupredoxins"/>
    <property type="match status" value="3"/>
</dbReference>
<dbReference type="PANTHER" id="PTHR11709:SF502">
    <property type="entry name" value="MULTICOPPER OXIDASE"/>
    <property type="match status" value="1"/>
</dbReference>
<evidence type="ECO:0008006" key="13">
    <source>
        <dbReference type="Google" id="ProtNLM"/>
    </source>
</evidence>
<feature type="domain" description="Plastocyanin-like" evidence="10">
    <location>
        <begin position="77"/>
        <end position="188"/>
    </location>
</feature>
<evidence type="ECO:0000259" key="8">
    <source>
        <dbReference type="Pfam" id="PF00394"/>
    </source>
</evidence>
<dbReference type="Pfam" id="PF07732">
    <property type="entry name" value="Cu-oxidase_3"/>
    <property type="match status" value="1"/>
</dbReference>
<proteinExistence type="inferred from homology"/>